<dbReference type="RefSeq" id="WP_423213555.1">
    <property type="nucleotide sequence ID" value="NZ_SHKP01000004.1"/>
</dbReference>
<dbReference type="SUPFAM" id="SSF55961">
    <property type="entry name" value="Bet v1-like"/>
    <property type="match status" value="1"/>
</dbReference>
<sequence>MSGSSTSLRLLADAVLILHVGVVLFVVGGLLLVIVGNLRGWRWVNALWFRLAHLAAIAVVVAEAWLGLVCPLTTLEMWLRAQAGTTTYGGGFIEHWLQRLLYWDAPAWVFVLGYTLFGLLVVASWWIFPPRPLRGGRRHASPSTENAVMADHTSDDHEVLNVRVFAVPRARLFEAWTDPAQLARWWGPKGFRNSFEAFEPSPGGHWRYVMHGPDGADYPNHSVFVELLPNERIVFDHLGDHLYRLTASFADAPGGTELRFHMRFEKAHDAALRGFILGANEQNLDRLQAVLDGTA</sequence>
<accession>A0A4Q7VZ74</accession>
<dbReference type="Pfam" id="PF08327">
    <property type="entry name" value="AHSA1"/>
    <property type="match status" value="1"/>
</dbReference>
<keyword evidence="2" id="KW-0472">Membrane</keyword>
<gene>
    <name evidence="4" type="ORF">EV670_0163</name>
</gene>
<evidence type="ECO:0000313" key="5">
    <source>
        <dbReference type="Proteomes" id="UP000293671"/>
    </source>
</evidence>
<protein>
    <submittedName>
        <fullName evidence="4">Uncharacterized protein YndB with AHSA1/START domain</fullName>
    </submittedName>
</protein>
<feature type="transmembrane region" description="Helical" evidence="2">
    <location>
        <begin position="47"/>
        <end position="68"/>
    </location>
</feature>
<name>A0A4Q7VZ74_9BURK</name>
<organism evidence="4 5">
    <name type="scientific">Rivibacter subsaxonicus</name>
    <dbReference type="NCBI Taxonomy" id="457575"/>
    <lineage>
        <taxon>Bacteria</taxon>
        <taxon>Pseudomonadati</taxon>
        <taxon>Pseudomonadota</taxon>
        <taxon>Betaproteobacteria</taxon>
        <taxon>Burkholderiales</taxon>
        <taxon>Rivibacter</taxon>
    </lineage>
</organism>
<evidence type="ECO:0000259" key="3">
    <source>
        <dbReference type="Pfam" id="PF08327"/>
    </source>
</evidence>
<feature type="transmembrane region" description="Helical" evidence="2">
    <location>
        <begin position="14"/>
        <end position="35"/>
    </location>
</feature>
<dbReference type="InterPro" id="IPR023393">
    <property type="entry name" value="START-like_dom_sf"/>
</dbReference>
<dbReference type="InterPro" id="IPR021218">
    <property type="entry name" value="DUF2784"/>
</dbReference>
<proteinExistence type="inferred from homology"/>
<keyword evidence="2" id="KW-1133">Transmembrane helix</keyword>
<keyword evidence="2" id="KW-0812">Transmembrane</keyword>
<evidence type="ECO:0000256" key="2">
    <source>
        <dbReference type="SAM" id="Phobius"/>
    </source>
</evidence>
<reference evidence="4 5" key="1">
    <citation type="submission" date="2019-02" db="EMBL/GenBank/DDBJ databases">
        <title>Genomic Encyclopedia of Type Strains, Phase IV (KMG-IV): sequencing the most valuable type-strain genomes for metagenomic binning, comparative biology and taxonomic classification.</title>
        <authorList>
            <person name="Goeker M."/>
        </authorList>
    </citation>
    <scope>NUCLEOTIDE SEQUENCE [LARGE SCALE GENOMIC DNA]</scope>
    <source>
        <strain evidence="4 5">DSM 19570</strain>
    </source>
</reference>
<evidence type="ECO:0000313" key="4">
    <source>
        <dbReference type="EMBL" id="RZU02144.1"/>
    </source>
</evidence>
<dbReference type="AlphaFoldDB" id="A0A4Q7VZ74"/>
<dbReference type="Gene3D" id="3.30.530.20">
    <property type="match status" value="1"/>
</dbReference>
<evidence type="ECO:0000256" key="1">
    <source>
        <dbReference type="ARBA" id="ARBA00006817"/>
    </source>
</evidence>
<keyword evidence="5" id="KW-1185">Reference proteome</keyword>
<dbReference type="Proteomes" id="UP000293671">
    <property type="component" value="Unassembled WGS sequence"/>
</dbReference>
<comment type="caution">
    <text evidence="4">The sequence shown here is derived from an EMBL/GenBank/DDBJ whole genome shotgun (WGS) entry which is preliminary data.</text>
</comment>
<dbReference type="Pfam" id="PF10861">
    <property type="entry name" value="DUF2784"/>
    <property type="match status" value="1"/>
</dbReference>
<dbReference type="InterPro" id="IPR013538">
    <property type="entry name" value="ASHA1/2-like_C"/>
</dbReference>
<dbReference type="CDD" id="cd08894">
    <property type="entry name" value="SRPBCC_CalC_Aha1-like_1"/>
    <property type="match status" value="1"/>
</dbReference>
<dbReference type="EMBL" id="SHKP01000004">
    <property type="protein sequence ID" value="RZU02144.1"/>
    <property type="molecule type" value="Genomic_DNA"/>
</dbReference>
<feature type="domain" description="Activator of Hsp90 ATPase homologue 1/2-like C-terminal" evidence="3">
    <location>
        <begin position="167"/>
        <end position="291"/>
    </location>
</feature>
<comment type="similarity">
    <text evidence="1">Belongs to the AHA1 family.</text>
</comment>
<feature type="transmembrane region" description="Helical" evidence="2">
    <location>
        <begin position="107"/>
        <end position="128"/>
    </location>
</feature>